<dbReference type="RefSeq" id="WP_061605712.1">
    <property type="nucleotide sequence ID" value="NZ_JEMA01000186.1"/>
</dbReference>
<dbReference type="OrthoDB" id="2339873at2"/>
<comment type="caution">
    <text evidence="1">The sequence shown here is derived from an EMBL/GenBank/DDBJ whole genome shotgun (WGS) entry which is preliminary data.</text>
</comment>
<evidence type="ECO:0000313" key="1">
    <source>
        <dbReference type="EMBL" id="KYF73532.1"/>
    </source>
</evidence>
<gene>
    <name evidence="1" type="ORF">BE15_15825</name>
</gene>
<dbReference type="AlphaFoldDB" id="A0A150R025"/>
<name>A0A150R025_SORCE</name>
<dbReference type="SUPFAM" id="SSF52151">
    <property type="entry name" value="FabD/lysophospholipase-like"/>
    <property type="match status" value="1"/>
</dbReference>
<sequence length="66" mass="6725">MSALRGERPTKRSLILAGGGMKVAFQAGVLEVWLDEAGLSFGSATVSFGVGPGGTVTATVTNMVLR</sequence>
<proteinExistence type="predicted"/>
<dbReference type="InterPro" id="IPR016035">
    <property type="entry name" value="Acyl_Trfase/lysoPLipase"/>
</dbReference>
<dbReference type="Proteomes" id="UP000075260">
    <property type="component" value="Unassembled WGS sequence"/>
</dbReference>
<evidence type="ECO:0000313" key="2">
    <source>
        <dbReference type="Proteomes" id="UP000075260"/>
    </source>
</evidence>
<reference evidence="1 2" key="1">
    <citation type="submission" date="2014-02" db="EMBL/GenBank/DDBJ databases">
        <title>The small core and large imbalanced accessory genome model reveals a collaborative survival strategy of Sorangium cellulosum strains in nature.</title>
        <authorList>
            <person name="Han K."/>
            <person name="Peng R."/>
            <person name="Blom J."/>
            <person name="Li Y.-Z."/>
        </authorList>
    </citation>
    <scope>NUCLEOTIDE SEQUENCE [LARGE SCALE GENOMIC DNA]</scope>
    <source>
        <strain evidence="1 2">So0008-312</strain>
    </source>
</reference>
<accession>A0A150R025</accession>
<dbReference type="EMBL" id="JEMA01000186">
    <property type="protein sequence ID" value="KYF73532.1"/>
    <property type="molecule type" value="Genomic_DNA"/>
</dbReference>
<organism evidence="1 2">
    <name type="scientific">Sorangium cellulosum</name>
    <name type="common">Polyangium cellulosum</name>
    <dbReference type="NCBI Taxonomy" id="56"/>
    <lineage>
        <taxon>Bacteria</taxon>
        <taxon>Pseudomonadati</taxon>
        <taxon>Myxococcota</taxon>
        <taxon>Polyangia</taxon>
        <taxon>Polyangiales</taxon>
        <taxon>Polyangiaceae</taxon>
        <taxon>Sorangium</taxon>
    </lineage>
</organism>
<protein>
    <submittedName>
        <fullName evidence="1">Uncharacterized protein</fullName>
    </submittedName>
</protein>